<feature type="compositionally biased region" description="Basic and acidic residues" evidence="5">
    <location>
        <begin position="1"/>
        <end position="19"/>
    </location>
</feature>
<dbReference type="GO" id="GO:0006352">
    <property type="term" value="P:DNA-templated transcription initiation"/>
    <property type="evidence" value="ECO:0007669"/>
    <property type="project" value="InterPro"/>
</dbReference>
<proteinExistence type="inferred from homology"/>
<feature type="domain" description="RNA polymerase sigma factor 70 region 4 type 2" evidence="7">
    <location>
        <begin position="168"/>
        <end position="220"/>
    </location>
</feature>
<keyword evidence="4" id="KW-0804">Transcription</keyword>
<dbReference type="Pfam" id="PF04542">
    <property type="entry name" value="Sigma70_r2"/>
    <property type="match status" value="1"/>
</dbReference>
<dbReference type="EMBL" id="JACEFB010000002">
    <property type="protein sequence ID" value="MBA2225311.1"/>
    <property type="molecule type" value="Genomic_DNA"/>
</dbReference>
<dbReference type="Gene3D" id="1.10.1740.10">
    <property type="match status" value="1"/>
</dbReference>
<dbReference type="AlphaFoldDB" id="A0A7V8VC38"/>
<keyword evidence="3" id="KW-0731">Sigma factor</keyword>
<keyword evidence="9" id="KW-1185">Reference proteome</keyword>
<dbReference type="Proteomes" id="UP000542342">
    <property type="component" value="Unassembled WGS sequence"/>
</dbReference>
<comment type="caution">
    <text evidence="8">The sequence shown here is derived from an EMBL/GenBank/DDBJ whole genome shotgun (WGS) entry which is preliminary data.</text>
</comment>
<dbReference type="InterPro" id="IPR013324">
    <property type="entry name" value="RNA_pol_sigma_r3/r4-like"/>
</dbReference>
<dbReference type="Pfam" id="PF08281">
    <property type="entry name" value="Sigma70_r4_2"/>
    <property type="match status" value="1"/>
</dbReference>
<evidence type="ECO:0000259" key="6">
    <source>
        <dbReference type="Pfam" id="PF04542"/>
    </source>
</evidence>
<feature type="region of interest" description="Disordered" evidence="5">
    <location>
        <begin position="231"/>
        <end position="251"/>
    </location>
</feature>
<dbReference type="CDD" id="cd06171">
    <property type="entry name" value="Sigma70_r4"/>
    <property type="match status" value="1"/>
</dbReference>
<dbReference type="PANTHER" id="PTHR43133">
    <property type="entry name" value="RNA POLYMERASE ECF-TYPE SIGMA FACTO"/>
    <property type="match status" value="1"/>
</dbReference>
<dbReference type="InterPro" id="IPR039425">
    <property type="entry name" value="RNA_pol_sigma-70-like"/>
</dbReference>
<dbReference type="RefSeq" id="WP_194536743.1">
    <property type="nucleotide sequence ID" value="NZ_JACEFB010000002.1"/>
</dbReference>
<evidence type="ECO:0000313" key="8">
    <source>
        <dbReference type="EMBL" id="MBA2225311.1"/>
    </source>
</evidence>
<evidence type="ECO:0000313" key="9">
    <source>
        <dbReference type="Proteomes" id="UP000542342"/>
    </source>
</evidence>
<dbReference type="GO" id="GO:0016987">
    <property type="term" value="F:sigma factor activity"/>
    <property type="evidence" value="ECO:0007669"/>
    <property type="project" value="UniProtKB-KW"/>
</dbReference>
<keyword evidence="2" id="KW-0805">Transcription regulation</keyword>
<evidence type="ECO:0000256" key="3">
    <source>
        <dbReference type="ARBA" id="ARBA00023082"/>
    </source>
</evidence>
<evidence type="ECO:0000259" key="7">
    <source>
        <dbReference type="Pfam" id="PF08281"/>
    </source>
</evidence>
<dbReference type="InterPro" id="IPR036388">
    <property type="entry name" value="WH-like_DNA-bd_sf"/>
</dbReference>
<dbReference type="Gene3D" id="1.10.10.10">
    <property type="entry name" value="Winged helix-like DNA-binding domain superfamily/Winged helix DNA-binding domain"/>
    <property type="match status" value="1"/>
</dbReference>
<evidence type="ECO:0000256" key="1">
    <source>
        <dbReference type="ARBA" id="ARBA00010641"/>
    </source>
</evidence>
<feature type="domain" description="RNA polymerase sigma-70 region 2" evidence="6">
    <location>
        <begin position="61"/>
        <end position="126"/>
    </location>
</feature>
<dbReference type="SUPFAM" id="SSF88946">
    <property type="entry name" value="Sigma2 domain of RNA polymerase sigma factors"/>
    <property type="match status" value="1"/>
</dbReference>
<dbReference type="InterPro" id="IPR013325">
    <property type="entry name" value="RNA_pol_sigma_r2"/>
</dbReference>
<dbReference type="InterPro" id="IPR007627">
    <property type="entry name" value="RNA_pol_sigma70_r2"/>
</dbReference>
<evidence type="ECO:0000256" key="5">
    <source>
        <dbReference type="SAM" id="MobiDB-lite"/>
    </source>
</evidence>
<evidence type="ECO:0000256" key="4">
    <source>
        <dbReference type="ARBA" id="ARBA00023163"/>
    </source>
</evidence>
<dbReference type="InterPro" id="IPR013249">
    <property type="entry name" value="RNA_pol_sigma70_r4_t2"/>
</dbReference>
<dbReference type="GO" id="GO:0003677">
    <property type="term" value="F:DNA binding"/>
    <property type="evidence" value="ECO:0007669"/>
    <property type="project" value="InterPro"/>
</dbReference>
<dbReference type="PANTHER" id="PTHR43133:SF51">
    <property type="entry name" value="RNA POLYMERASE SIGMA FACTOR"/>
    <property type="match status" value="1"/>
</dbReference>
<sequence length="251" mass="27572">MPADTEKGQGEKTASRESATRSGALVHLRSRPGTALAPLAPPATTALAPLAERPLTPELVFREYAPRIYALARRMLGNDADAEDVTQDVLLQVVRKLNTFRGESQLGTWLHRVTVNAALAHRAKRASRQKHETSEVEDATFDAAVLTSPVKRWHASPEEPILTAEQAEIIEKAIRQLPEPYRDVYVLADVEHLSNAEIAERLGLSVAAVKSRLHRARLRMRAALARYFEQEAGTDSQPLLPDDPPDGGSIS</sequence>
<evidence type="ECO:0000256" key="2">
    <source>
        <dbReference type="ARBA" id="ARBA00023015"/>
    </source>
</evidence>
<dbReference type="NCBIfam" id="TIGR02937">
    <property type="entry name" value="sigma70-ECF"/>
    <property type="match status" value="1"/>
</dbReference>
<dbReference type="SUPFAM" id="SSF88659">
    <property type="entry name" value="Sigma3 and sigma4 domains of RNA polymerase sigma factors"/>
    <property type="match status" value="1"/>
</dbReference>
<name>A0A7V8VC38_9BACT</name>
<protein>
    <submittedName>
        <fullName evidence="8">Sigma-70 family RNA polymerase sigma factor</fullName>
    </submittedName>
</protein>
<feature type="region of interest" description="Disordered" evidence="5">
    <location>
        <begin position="1"/>
        <end position="40"/>
    </location>
</feature>
<dbReference type="InterPro" id="IPR014284">
    <property type="entry name" value="RNA_pol_sigma-70_dom"/>
</dbReference>
<comment type="similarity">
    <text evidence="1">Belongs to the sigma-70 factor family. ECF subfamily.</text>
</comment>
<reference evidence="8 9" key="1">
    <citation type="submission" date="2020-07" db="EMBL/GenBank/DDBJ databases">
        <title>Thermogemmata thermophila gen. nov., sp. nov., a novel moderate thermophilic planctomycete from a Kamchatka hot spring.</title>
        <authorList>
            <person name="Elcheninov A.G."/>
            <person name="Podosokorskaya O.A."/>
            <person name="Kovaleva O.L."/>
            <person name="Novikov A."/>
            <person name="Bonch-Osmolovskaya E.A."/>
            <person name="Toshchakov S.V."/>
            <person name="Kublanov I.V."/>
        </authorList>
    </citation>
    <scope>NUCLEOTIDE SEQUENCE [LARGE SCALE GENOMIC DNA]</scope>
    <source>
        <strain evidence="8 9">2918</strain>
    </source>
</reference>
<organism evidence="8 9">
    <name type="scientific">Thermogemmata fonticola</name>
    <dbReference type="NCBI Taxonomy" id="2755323"/>
    <lineage>
        <taxon>Bacteria</taxon>
        <taxon>Pseudomonadati</taxon>
        <taxon>Planctomycetota</taxon>
        <taxon>Planctomycetia</taxon>
        <taxon>Gemmatales</taxon>
        <taxon>Gemmataceae</taxon>
        <taxon>Thermogemmata</taxon>
    </lineage>
</organism>
<gene>
    <name evidence="8" type="ORF">H0921_03940</name>
</gene>
<accession>A0A7V8VC38</accession>